<keyword evidence="2" id="KW-0547">Nucleotide-binding</keyword>
<dbReference type="InterPro" id="IPR027417">
    <property type="entry name" value="P-loop_NTPase"/>
</dbReference>
<dbReference type="PANTHER" id="PTHR42794">
    <property type="entry name" value="HEMIN IMPORT ATP-BINDING PROTEIN HMUV"/>
    <property type="match status" value="1"/>
</dbReference>
<keyword evidence="4" id="KW-1278">Translocase</keyword>
<accession>A0ABT6YCF9</accession>
<dbReference type="PANTHER" id="PTHR42794:SF1">
    <property type="entry name" value="HEMIN IMPORT ATP-BINDING PROTEIN HMUV"/>
    <property type="match status" value="1"/>
</dbReference>
<evidence type="ECO:0000313" key="8">
    <source>
        <dbReference type="Proteomes" id="UP001236507"/>
    </source>
</evidence>
<evidence type="ECO:0000256" key="4">
    <source>
        <dbReference type="ARBA" id="ARBA00022967"/>
    </source>
</evidence>
<dbReference type="RefSeq" id="WP_283345744.1">
    <property type="nucleotide sequence ID" value="NZ_JASHIF010000018.1"/>
</dbReference>
<dbReference type="CDD" id="cd03214">
    <property type="entry name" value="ABC_Iron-Siderophores_B12_Hemin"/>
    <property type="match status" value="1"/>
</dbReference>
<sequence>MIEVQNINYSINKRQLLSQVSFDFPSGKLLAIMGANGAGKSTLLKVLSKELPCREGKVRLAHRNLNTYRSDELAQIRAVLAQQNTLAFEFKVDDLVMMGRYPHFTSRPNAQDRAIVEYCLDQTGIAHLASRIVHTLSGGEQQRVYLAKVMVQLLDYESLFDKNYRSDQPKYLFLDEPVTGLDLFHQQQLLTTVKELTQRGFCVVAILHDLNLAMQFADSVLLLKKGKIVDYGVTQKVLQPDSIHETFGIQVKLFQDSQLDYPFIIPFQENIYHKTARICQV</sequence>
<reference evidence="7 8" key="1">
    <citation type="submission" date="2023-05" db="EMBL/GenBank/DDBJ databases">
        <title>Novel species of genus Flectobacillus isolated from stream in China.</title>
        <authorList>
            <person name="Lu H."/>
        </authorList>
    </citation>
    <scope>NUCLEOTIDE SEQUENCE [LARGE SCALE GENOMIC DNA]</scope>
    <source>
        <strain evidence="7 8">KCTC 42575</strain>
    </source>
</reference>
<keyword evidence="8" id="KW-1185">Reference proteome</keyword>
<gene>
    <name evidence="7" type="ORF">QM524_18705</name>
</gene>
<keyword evidence="1" id="KW-0813">Transport</keyword>
<keyword evidence="3 7" id="KW-0067">ATP-binding</keyword>
<name>A0ABT6YCF9_9BACT</name>
<dbReference type="InterPro" id="IPR003593">
    <property type="entry name" value="AAA+_ATPase"/>
</dbReference>
<evidence type="ECO:0000256" key="3">
    <source>
        <dbReference type="ARBA" id="ARBA00022840"/>
    </source>
</evidence>
<evidence type="ECO:0000256" key="5">
    <source>
        <dbReference type="ARBA" id="ARBA00037066"/>
    </source>
</evidence>
<evidence type="ECO:0000256" key="2">
    <source>
        <dbReference type="ARBA" id="ARBA00022741"/>
    </source>
</evidence>
<dbReference type="Proteomes" id="UP001236507">
    <property type="component" value="Unassembled WGS sequence"/>
</dbReference>
<feature type="domain" description="ABC transporter" evidence="6">
    <location>
        <begin position="2"/>
        <end position="250"/>
    </location>
</feature>
<organism evidence="7 8">
    <name type="scientific">Flectobacillus roseus</name>
    <dbReference type="NCBI Taxonomy" id="502259"/>
    <lineage>
        <taxon>Bacteria</taxon>
        <taxon>Pseudomonadati</taxon>
        <taxon>Bacteroidota</taxon>
        <taxon>Cytophagia</taxon>
        <taxon>Cytophagales</taxon>
        <taxon>Flectobacillaceae</taxon>
        <taxon>Flectobacillus</taxon>
    </lineage>
</organism>
<dbReference type="NCBIfam" id="NF010068">
    <property type="entry name" value="PRK13548.1"/>
    <property type="match status" value="1"/>
</dbReference>
<evidence type="ECO:0000256" key="1">
    <source>
        <dbReference type="ARBA" id="ARBA00022448"/>
    </source>
</evidence>
<dbReference type="SUPFAM" id="SSF52540">
    <property type="entry name" value="P-loop containing nucleoside triphosphate hydrolases"/>
    <property type="match status" value="1"/>
</dbReference>
<dbReference type="GO" id="GO:0005524">
    <property type="term" value="F:ATP binding"/>
    <property type="evidence" value="ECO:0007669"/>
    <property type="project" value="UniProtKB-KW"/>
</dbReference>
<comment type="function">
    <text evidence="5">Part of the ABC transporter complex HmuTUV involved in hemin import. Responsible for energy coupling to the transport system.</text>
</comment>
<evidence type="ECO:0000259" key="6">
    <source>
        <dbReference type="PROSITE" id="PS50893"/>
    </source>
</evidence>
<dbReference type="EMBL" id="JASHIF010000018">
    <property type="protein sequence ID" value="MDI9861256.1"/>
    <property type="molecule type" value="Genomic_DNA"/>
</dbReference>
<dbReference type="Pfam" id="PF00005">
    <property type="entry name" value="ABC_tran"/>
    <property type="match status" value="1"/>
</dbReference>
<dbReference type="InterPro" id="IPR003439">
    <property type="entry name" value="ABC_transporter-like_ATP-bd"/>
</dbReference>
<dbReference type="PROSITE" id="PS50893">
    <property type="entry name" value="ABC_TRANSPORTER_2"/>
    <property type="match status" value="1"/>
</dbReference>
<proteinExistence type="predicted"/>
<comment type="caution">
    <text evidence="7">The sequence shown here is derived from an EMBL/GenBank/DDBJ whole genome shotgun (WGS) entry which is preliminary data.</text>
</comment>
<dbReference type="Gene3D" id="3.40.50.300">
    <property type="entry name" value="P-loop containing nucleotide triphosphate hydrolases"/>
    <property type="match status" value="1"/>
</dbReference>
<dbReference type="SMART" id="SM00382">
    <property type="entry name" value="AAA"/>
    <property type="match status" value="1"/>
</dbReference>
<evidence type="ECO:0000313" key="7">
    <source>
        <dbReference type="EMBL" id="MDI9861256.1"/>
    </source>
</evidence>
<protein>
    <submittedName>
        <fullName evidence="7">Heme ABC transporter ATP-binding protein</fullName>
    </submittedName>
</protein>